<evidence type="ECO:0008006" key="3">
    <source>
        <dbReference type="Google" id="ProtNLM"/>
    </source>
</evidence>
<sequence>MQLLFVPTESTPAYFTATRAYVERHGKPLTFYSDKAGIFRVNARENAEGRGYTQFGRALFELNIGVRRPHRAVTDHPRPPGRS</sequence>
<proteinExistence type="predicted"/>
<reference evidence="1" key="1">
    <citation type="submission" date="2021-03" db="EMBL/GenBank/DDBJ databases">
        <authorList>
            <person name="Peeters C."/>
        </authorList>
    </citation>
    <scope>NUCLEOTIDE SEQUENCE</scope>
    <source>
        <strain evidence="1">LMG 31506</strain>
    </source>
</reference>
<keyword evidence="2" id="KW-1185">Reference proteome</keyword>
<gene>
    <name evidence="1" type="ORF">LMG31506_04352</name>
</gene>
<protein>
    <recommendedName>
        <fullName evidence="3">Transposase</fullName>
    </recommendedName>
</protein>
<dbReference type="AlphaFoldDB" id="A0A916MZA9"/>
<dbReference type="EMBL" id="CAJPUY010000016">
    <property type="protein sequence ID" value="CAG2151044.1"/>
    <property type="molecule type" value="Genomic_DNA"/>
</dbReference>
<evidence type="ECO:0000313" key="1">
    <source>
        <dbReference type="EMBL" id="CAG2151044.1"/>
    </source>
</evidence>
<comment type="caution">
    <text evidence="1">The sequence shown here is derived from an EMBL/GenBank/DDBJ whole genome shotgun (WGS) entry which is preliminary data.</text>
</comment>
<accession>A0A916MZA9</accession>
<organism evidence="1 2">
    <name type="scientific">Cupriavidus yeoncheonensis</name>
    <dbReference type="NCBI Taxonomy" id="1462994"/>
    <lineage>
        <taxon>Bacteria</taxon>
        <taxon>Pseudomonadati</taxon>
        <taxon>Pseudomonadota</taxon>
        <taxon>Betaproteobacteria</taxon>
        <taxon>Burkholderiales</taxon>
        <taxon>Burkholderiaceae</taxon>
        <taxon>Cupriavidus</taxon>
    </lineage>
</organism>
<evidence type="ECO:0000313" key="2">
    <source>
        <dbReference type="Proteomes" id="UP000672934"/>
    </source>
</evidence>
<dbReference type="Proteomes" id="UP000672934">
    <property type="component" value="Unassembled WGS sequence"/>
</dbReference>
<name>A0A916MZA9_9BURK</name>